<name>A0ABW1C2J2_9ACTN</name>
<organism evidence="1 2">
    <name type="scientific">Nonomuraea harbinensis</name>
    <dbReference type="NCBI Taxonomy" id="1286938"/>
    <lineage>
        <taxon>Bacteria</taxon>
        <taxon>Bacillati</taxon>
        <taxon>Actinomycetota</taxon>
        <taxon>Actinomycetes</taxon>
        <taxon>Streptosporangiales</taxon>
        <taxon>Streptosporangiaceae</taxon>
        <taxon>Nonomuraea</taxon>
    </lineage>
</organism>
<accession>A0ABW1C2J2</accession>
<gene>
    <name evidence="1" type="ORF">ACFPUY_29805</name>
</gene>
<dbReference type="RefSeq" id="WP_246640294.1">
    <property type="nucleotide sequence ID" value="NZ_JAHKRN010000023.1"/>
</dbReference>
<sequence length="168" mass="18196">MDVVVLHPHAVVSGEHDGGVRCASLEALPDEEPGLGPRHHSFLDVADPEFGVRQPDLPGHVRHPGGDAAVPLPTVVRGTGFRPGRSGCDLAGTWALASLTHGTSTRWPARLPHPHDDRRCAAVRVLLVEDFEVLARDLPGVHGDEICRRLAQGRCRTRVLMLRIDHPA</sequence>
<keyword evidence="2" id="KW-1185">Reference proteome</keyword>
<dbReference type="EMBL" id="JBHSNW010000018">
    <property type="protein sequence ID" value="MFC5819314.1"/>
    <property type="molecule type" value="Genomic_DNA"/>
</dbReference>
<reference evidence="2" key="1">
    <citation type="journal article" date="2019" name="Int. J. Syst. Evol. Microbiol.">
        <title>The Global Catalogue of Microorganisms (GCM) 10K type strain sequencing project: providing services to taxonomists for standard genome sequencing and annotation.</title>
        <authorList>
            <consortium name="The Broad Institute Genomics Platform"/>
            <consortium name="The Broad Institute Genome Sequencing Center for Infectious Disease"/>
            <person name="Wu L."/>
            <person name="Ma J."/>
        </authorList>
    </citation>
    <scope>NUCLEOTIDE SEQUENCE [LARGE SCALE GENOMIC DNA]</scope>
    <source>
        <strain evidence="2">CGMCC 4.7106</strain>
    </source>
</reference>
<dbReference type="Proteomes" id="UP001596096">
    <property type="component" value="Unassembled WGS sequence"/>
</dbReference>
<proteinExistence type="predicted"/>
<evidence type="ECO:0000313" key="2">
    <source>
        <dbReference type="Proteomes" id="UP001596096"/>
    </source>
</evidence>
<protein>
    <submittedName>
        <fullName evidence="1">Uncharacterized protein</fullName>
    </submittedName>
</protein>
<comment type="caution">
    <text evidence="1">The sequence shown here is derived from an EMBL/GenBank/DDBJ whole genome shotgun (WGS) entry which is preliminary data.</text>
</comment>
<evidence type="ECO:0000313" key="1">
    <source>
        <dbReference type="EMBL" id="MFC5819314.1"/>
    </source>
</evidence>